<dbReference type="Proteomes" id="UP000677228">
    <property type="component" value="Unassembled WGS sequence"/>
</dbReference>
<sequence>MAEIFEIQDEKANNYFKAGKRDVLLHNYQLACDQLSKACDRLVQVYNSDTHIELAEPYFYLGQALLALALGEQAVIGDGIAKDDEQSGDEEEEEAVGEEEKIIDSKTDNVNTKENEKTEMNNGHEHKNGNEVSELEKIEMKTKNNPTEEDDDEPFPDDSNMTDLQRSFEILECCHMIYKKTATDNNHSDYVKCRLADIHMMLSEICSENGDYNSSGAHIQEAIDLQEKLAEKKNRLLAESYYKLGCIYETVEKFPESVEYFDKAIKFIHYALSDSVSKPEEVEELKQLLPSIESKRDDVKSSIGEEHLIEAARNIVAGQPIPTSATPAPVQQIKDITLNIRHKTSTTNGEQCKRSIDQVDNGDEEDKTKKVKQDGQQEQVE</sequence>
<evidence type="ECO:0000313" key="9">
    <source>
        <dbReference type="EMBL" id="CAF3876644.1"/>
    </source>
</evidence>
<dbReference type="SUPFAM" id="SSF48452">
    <property type="entry name" value="TPR-like"/>
    <property type="match status" value="1"/>
</dbReference>
<comment type="similarity">
    <text evidence="2">Belongs to the NASP family.</text>
</comment>
<accession>A0A8S2L119</accession>
<dbReference type="EMBL" id="CAJOBA010012827">
    <property type="protein sequence ID" value="CAF3876644.1"/>
    <property type="molecule type" value="Genomic_DNA"/>
</dbReference>
<reference evidence="9" key="1">
    <citation type="submission" date="2021-02" db="EMBL/GenBank/DDBJ databases">
        <authorList>
            <person name="Nowell W R."/>
        </authorList>
    </citation>
    <scope>NUCLEOTIDE SEQUENCE</scope>
</reference>
<evidence type="ECO:0000256" key="3">
    <source>
        <dbReference type="ARBA" id="ARBA00022737"/>
    </source>
</evidence>
<protein>
    <recommendedName>
        <fullName evidence="11">Tetratricopeptide SHNi-TPR domain-containing protein</fullName>
    </recommendedName>
</protein>
<dbReference type="Proteomes" id="UP000682733">
    <property type="component" value="Unassembled WGS sequence"/>
</dbReference>
<dbReference type="InterPro" id="IPR011990">
    <property type="entry name" value="TPR-like_helical_dom_sf"/>
</dbReference>
<dbReference type="InterPro" id="IPR051730">
    <property type="entry name" value="NASP-like"/>
</dbReference>
<feature type="region of interest" description="Disordered" evidence="7">
    <location>
        <begin position="105"/>
        <end position="135"/>
    </location>
</feature>
<dbReference type="SMART" id="SM00028">
    <property type="entry name" value="TPR"/>
    <property type="match status" value="2"/>
</dbReference>
<keyword evidence="3" id="KW-0677">Repeat</keyword>
<keyword evidence="5" id="KW-0539">Nucleus</keyword>
<dbReference type="AlphaFoldDB" id="A0A8S2L119"/>
<feature type="repeat" description="TPR" evidence="6">
    <location>
        <begin position="238"/>
        <end position="271"/>
    </location>
</feature>
<evidence type="ECO:0000256" key="1">
    <source>
        <dbReference type="ARBA" id="ARBA00004123"/>
    </source>
</evidence>
<name>A0A8S2L119_9BILA</name>
<proteinExistence type="inferred from homology"/>
<evidence type="ECO:0008006" key="11">
    <source>
        <dbReference type="Google" id="ProtNLM"/>
    </source>
</evidence>
<dbReference type="InterPro" id="IPR019734">
    <property type="entry name" value="TPR_rpt"/>
</dbReference>
<dbReference type="PANTHER" id="PTHR15081">
    <property type="entry name" value="NUCLEAR AUTOANTIGENIC SPERM PROTEIN NASP -RELATED"/>
    <property type="match status" value="1"/>
</dbReference>
<evidence type="ECO:0000313" key="10">
    <source>
        <dbReference type="Proteomes" id="UP000682733"/>
    </source>
</evidence>
<evidence type="ECO:0000256" key="5">
    <source>
        <dbReference type="ARBA" id="ARBA00023242"/>
    </source>
</evidence>
<comment type="caution">
    <text evidence="9">The sequence shown here is derived from an EMBL/GenBank/DDBJ whole genome shotgun (WGS) entry which is preliminary data.</text>
</comment>
<evidence type="ECO:0000256" key="6">
    <source>
        <dbReference type="PROSITE-ProRule" id="PRU00339"/>
    </source>
</evidence>
<dbReference type="PANTHER" id="PTHR15081:SF1">
    <property type="entry name" value="NUCLEAR AUTOANTIGENIC SPERM PROTEIN"/>
    <property type="match status" value="1"/>
</dbReference>
<dbReference type="Gene3D" id="1.25.40.10">
    <property type="entry name" value="Tetratricopeptide repeat domain"/>
    <property type="match status" value="1"/>
</dbReference>
<feature type="compositionally biased region" description="Basic and acidic residues" evidence="7">
    <location>
        <begin position="366"/>
        <end position="375"/>
    </location>
</feature>
<dbReference type="GO" id="GO:0034080">
    <property type="term" value="P:CENP-A containing chromatin assembly"/>
    <property type="evidence" value="ECO:0007669"/>
    <property type="project" value="TreeGrafter"/>
</dbReference>
<keyword evidence="4 6" id="KW-0802">TPR repeat</keyword>
<evidence type="ECO:0000256" key="2">
    <source>
        <dbReference type="ARBA" id="ARBA00008402"/>
    </source>
</evidence>
<gene>
    <name evidence="8" type="ORF">OVA965_LOCUS19720</name>
    <name evidence="9" type="ORF">TMI583_LOCUS19853</name>
</gene>
<dbReference type="Pfam" id="PF13424">
    <property type="entry name" value="TPR_12"/>
    <property type="match status" value="1"/>
</dbReference>
<dbReference type="EMBL" id="CAJNOK010010238">
    <property type="protein sequence ID" value="CAF1110078.1"/>
    <property type="molecule type" value="Genomic_DNA"/>
</dbReference>
<dbReference type="GO" id="GO:0006335">
    <property type="term" value="P:DNA replication-dependent chromatin assembly"/>
    <property type="evidence" value="ECO:0007669"/>
    <property type="project" value="TreeGrafter"/>
</dbReference>
<evidence type="ECO:0000256" key="7">
    <source>
        <dbReference type="SAM" id="MobiDB-lite"/>
    </source>
</evidence>
<feature type="region of interest" description="Disordered" evidence="7">
    <location>
        <begin position="341"/>
        <end position="381"/>
    </location>
</feature>
<dbReference type="PROSITE" id="PS50005">
    <property type="entry name" value="TPR"/>
    <property type="match status" value="1"/>
</dbReference>
<dbReference type="GO" id="GO:0042393">
    <property type="term" value="F:histone binding"/>
    <property type="evidence" value="ECO:0007669"/>
    <property type="project" value="TreeGrafter"/>
</dbReference>
<evidence type="ECO:0000313" key="8">
    <source>
        <dbReference type="EMBL" id="CAF1110078.1"/>
    </source>
</evidence>
<dbReference type="GO" id="GO:0005654">
    <property type="term" value="C:nucleoplasm"/>
    <property type="evidence" value="ECO:0007669"/>
    <property type="project" value="TreeGrafter"/>
</dbReference>
<evidence type="ECO:0000256" key="4">
    <source>
        <dbReference type="ARBA" id="ARBA00022803"/>
    </source>
</evidence>
<comment type="subcellular location">
    <subcellularLocation>
        <location evidence="1">Nucleus</location>
    </subcellularLocation>
</comment>
<organism evidence="9 10">
    <name type="scientific">Didymodactylos carnosus</name>
    <dbReference type="NCBI Taxonomy" id="1234261"/>
    <lineage>
        <taxon>Eukaryota</taxon>
        <taxon>Metazoa</taxon>
        <taxon>Spiralia</taxon>
        <taxon>Gnathifera</taxon>
        <taxon>Rotifera</taxon>
        <taxon>Eurotatoria</taxon>
        <taxon>Bdelloidea</taxon>
        <taxon>Philodinida</taxon>
        <taxon>Philodinidae</taxon>
        <taxon>Didymodactylos</taxon>
    </lineage>
</organism>